<evidence type="ECO:0000313" key="3">
    <source>
        <dbReference type="Proteomes" id="UP000198406"/>
    </source>
</evidence>
<sequence length="456" mass="51798">MTTTSSRGTSALLILLAFLGIMGMFSDRMTVMTATNEMTIETKNEVEQKPRPPKKPKHEIANFLPNVLSGMLDAHPFDLPNRVAVSLRGNSTFISVEQTVHFLRQHCDTISESLSSADFRVGLSFLELRPRGTSMSFPSMVEYLVLAYQSLHSLAAVCSDTSTHRRPEQWSSLRRGNPSVHVPWIYIPTRDIKNMGDIYSMTIDAVLRAFVSTATRNRPTTKFFGYEVNDDSTRSQLEQPADLLTAHQKILSHVRYHEMVATADALILLKSSNVLKDNLWLDMSNFPFEEWQNDVQKALESLTPTIENKMNKTILCYLDQQNDKQYRLPIGYHKLLKQHFSVHREVDLITIDSANPLDLLYLRGRCPVLMGSRSPLLSSISLFLSVGTKIIEHGWDPEPAAYVSAQVLAHGLNYPYLRVFRGQMVDVESNHVPDPNWIPMSCDKSCSRDLRHWKAF</sequence>
<keyword evidence="3" id="KW-1185">Reference proteome</keyword>
<name>A0A1Z5KF68_FISSO</name>
<keyword evidence="1" id="KW-0732">Signal</keyword>
<dbReference type="AlphaFoldDB" id="A0A1Z5KF68"/>
<dbReference type="EMBL" id="BDSP01000218">
    <property type="protein sequence ID" value="GAX24970.1"/>
    <property type="molecule type" value="Genomic_DNA"/>
</dbReference>
<evidence type="ECO:0000256" key="1">
    <source>
        <dbReference type="SAM" id="SignalP"/>
    </source>
</evidence>
<proteinExistence type="predicted"/>
<protein>
    <submittedName>
        <fullName evidence="2">Uncharacterized protein</fullName>
    </submittedName>
</protein>
<dbReference type="Proteomes" id="UP000198406">
    <property type="component" value="Unassembled WGS sequence"/>
</dbReference>
<evidence type="ECO:0000313" key="2">
    <source>
        <dbReference type="EMBL" id="GAX24970.1"/>
    </source>
</evidence>
<organism evidence="2 3">
    <name type="scientific">Fistulifera solaris</name>
    <name type="common">Oleaginous diatom</name>
    <dbReference type="NCBI Taxonomy" id="1519565"/>
    <lineage>
        <taxon>Eukaryota</taxon>
        <taxon>Sar</taxon>
        <taxon>Stramenopiles</taxon>
        <taxon>Ochrophyta</taxon>
        <taxon>Bacillariophyta</taxon>
        <taxon>Bacillariophyceae</taxon>
        <taxon>Bacillariophycidae</taxon>
        <taxon>Naviculales</taxon>
        <taxon>Naviculaceae</taxon>
        <taxon>Fistulifera</taxon>
    </lineage>
</organism>
<comment type="caution">
    <text evidence="2">The sequence shown here is derived from an EMBL/GenBank/DDBJ whole genome shotgun (WGS) entry which is preliminary data.</text>
</comment>
<dbReference type="InParanoid" id="A0A1Z5KF68"/>
<feature type="chain" id="PRO_5013255678" evidence="1">
    <location>
        <begin position="27"/>
        <end position="456"/>
    </location>
</feature>
<feature type="signal peptide" evidence="1">
    <location>
        <begin position="1"/>
        <end position="26"/>
    </location>
</feature>
<accession>A0A1Z5KF68</accession>
<reference evidence="2 3" key="1">
    <citation type="journal article" date="2015" name="Plant Cell">
        <title>Oil accumulation by the oleaginous diatom Fistulifera solaris as revealed by the genome and transcriptome.</title>
        <authorList>
            <person name="Tanaka T."/>
            <person name="Maeda Y."/>
            <person name="Veluchamy A."/>
            <person name="Tanaka M."/>
            <person name="Abida H."/>
            <person name="Marechal E."/>
            <person name="Bowler C."/>
            <person name="Muto M."/>
            <person name="Sunaga Y."/>
            <person name="Tanaka M."/>
            <person name="Yoshino T."/>
            <person name="Taniguchi T."/>
            <person name="Fukuda Y."/>
            <person name="Nemoto M."/>
            <person name="Matsumoto M."/>
            <person name="Wong P.S."/>
            <person name="Aburatani S."/>
            <person name="Fujibuchi W."/>
        </authorList>
    </citation>
    <scope>NUCLEOTIDE SEQUENCE [LARGE SCALE GENOMIC DNA]</scope>
    <source>
        <strain evidence="2 3">JPCC DA0580</strain>
    </source>
</reference>
<gene>
    <name evidence="2" type="ORF">FisN_2Lh246</name>
</gene>